<keyword evidence="1" id="KW-0805">Transcription regulation</keyword>
<dbReference type="Pfam" id="PF06719">
    <property type="entry name" value="AraC_N"/>
    <property type="match status" value="1"/>
</dbReference>
<name>A0A7W4W9C9_9GAMM</name>
<accession>A0A7W4W9C9</accession>
<dbReference type="GO" id="GO:0003700">
    <property type="term" value="F:DNA-binding transcription factor activity"/>
    <property type="evidence" value="ECO:0007669"/>
    <property type="project" value="InterPro"/>
</dbReference>
<dbReference type="EMBL" id="JACHWZ010000002">
    <property type="protein sequence ID" value="MBB3059859.1"/>
    <property type="molecule type" value="Genomic_DNA"/>
</dbReference>
<dbReference type="InterPro" id="IPR018060">
    <property type="entry name" value="HTH_AraC"/>
</dbReference>
<keyword evidence="2 5" id="KW-0238">DNA-binding</keyword>
<evidence type="ECO:0000256" key="3">
    <source>
        <dbReference type="ARBA" id="ARBA00023163"/>
    </source>
</evidence>
<evidence type="ECO:0000313" key="5">
    <source>
        <dbReference type="EMBL" id="MBB3059859.1"/>
    </source>
</evidence>
<protein>
    <submittedName>
        <fullName evidence="5">AraC-like DNA-binding protein</fullName>
    </submittedName>
</protein>
<reference evidence="5 6" key="1">
    <citation type="submission" date="2020-08" db="EMBL/GenBank/DDBJ databases">
        <title>Genomic Encyclopedia of Type Strains, Phase III (KMG-III): the genomes of soil and plant-associated and newly described type strains.</title>
        <authorList>
            <person name="Whitman W."/>
        </authorList>
    </citation>
    <scope>NUCLEOTIDE SEQUENCE [LARGE SCALE GENOMIC DNA]</scope>
    <source>
        <strain evidence="5 6">CECT 8799</strain>
    </source>
</reference>
<dbReference type="Pfam" id="PF12833">
    <property type="entry name" value="HTH_18"/>
    <property type="match status" value="1"/>
</dbReference>
<dbReference type="SMART" id="SM00342">
    <property type="entry name" value="HTH_ARAC"/>
    <property type="match status" value="1"/>
</dbReference>
<keyword evidence="6" id="KW-1185">Reference proteome</keyword>
<dbReference type="GO" id="GO:0043565">
    <property type="term" value="F:sequence-specific DNA binding"/>
    <property type="evidence" value="ECO:0007669"/>
    <property type="project" value="InterPro"/>
</dbReference>
<dbReference type="InterPro" id="IPR050204">
    <property type="entry name" value="AraC_XylS_family_regulators"/>
</dbReference>
<sequence length="301" mass="34154">MLKPIREPRELIENRVSFAGPNAELSVYSTYMPAERVNLHAGELLYCGMLSGKKILHGSSGYRAKFLPRESFVMAPGEDIEIDFPEAAMGSPTNCLTIEIARKRVDEVCSQLNKTAPLHRDFEDWHYRPETVIHTPHTQATQALLERMMTAFSEELPDRNLLIDLGISELLVRMLRQQTRSFLLRACALAPDANGLSAAVHAIQGDLAAPLDIDQLCKTACMSRSRFFSEFKKHLGCTPAEFQHQLRMQSACERLKSGEPAKRICFDLGYCNQSHFSRRFQHQFGLSPSQYCQLHRRRATN</sequence>
<proteinExistence type="predicted"/>
<feature type="domain" description="HTH araC/xylS-type" evidence="4">
    <location>
        <begin position="197"/>
        <end position="294"/>
    </location>
</feature>
<evidence type="ECO:0000256" key="2">
    <source>
        <dbReference type="ARBA" id="ARBA00023125"/>
    </source>
</evidence>
<dbReference type="Proteomes" id="UP000535937">
    <property type="component" value="Unassembled WGS sequence"/>
</dbReference>
<evidence type="ECO:0000313" key="6">
    <source>
        <dbReference type="Proteomes" id="UP000535937"/>
    </source>
</evidence>
<dbReference type="PROSITE" id="PS01124">
    <property type="entry name" value="HTH_ARAC_FAMILY_2"/>
    <property type="match status" value="1"/>
</dbReference>
<dbReference type="AlphaFoldDB" id="A0A7W4W9C9"/>
<organism evidence="5 6">
    <name type="scientific">Microbulbifer rhizosphaerae</name>
    <dbReference type="NCBI Taxonomy" id="1562603"/>
    <lineage>
        <taxon>Bacteria</taxon>
        <taxon>Pseudomonadati</taxon>
        <taxon>Pseudomonadota</taxon>
        <taxon>Gammaproteobacteria</taxon>
        <taxon>Cellvibrionales</taxon>
        <taxon>Microbulbiferaceae</taxon>
        <taxon>Microbulbifer</taxon>
    </lineage>
</organism>
<dbReference type="InterPro" id="IPR009057">
    <property type="entry name" value="Homeodomain-like_sf"/>
</dbReference>
<comment type="caution">
    <text evidence="5">The sequence shown here is derived from an EMBL/GenBank/DDBJ whole genome shotgun (WGS) entry which is preliminary data.</text>
</comment>
<dbReference type="Gene3D" id="1.10.10.60">
    <property type="entry name" value="Homeodomain-like"/>
    <property type="match status" value="1"/>
</dbReference>
<gene>
    <name evidence="5" type="ORF">FHS09_000667</name>
</gene>
<dbReference type="SUPFAM" id="SSF46689">
    <property type="entry name" value="Homeodomain-like"/>
    <property type="match status" value="2"/>
</dbReference>
<dbReference type="RefSeq" id="WP_183456633.1">
    <property type="nucleotide sequence ID" value="NZ_JACHWZ010000002.1"/>
</dbReference>
<evidence type="ECO:0000259" key="4">
    <source>
        <dbReference type="PROSITE" id="PS01124"/>
    </source>
</evidence>
<dbReference type="InterPro" id="IPR009594">
    <property type="entry name" value="Tscrpt_reg_HTH_AraC_N"/>
</dbReference>
<dbReference type="PANTHER" id="PTHR46796">
    <property type="entry name" value="HTH-TYPE TRANSCRIPTIONAL ACTIVATOR RHAS-RELATED"/>
    <property type="match status" value="1"/>
</dbReference>
<keyword evidence="3" id="KW-0804">Transcription</keyword>
<evidence type="ECO:0000256" key="1">
    <source>
        <dbReference type="ARBA" id="ARBA00023015"/>
    </source>
</evidence>